<dbReference type="InterPro" id="IPR019786">
    <property type="entry name" value="Zinc_finger_PHD-type_CS"/>
</dbReference>
<dbReference type="PANTHER" id="PTHR47162:SF10">
    <property type="entry name" value="METHYL-CPG-BINDING DOMAIN-CONTAINING PROTEIN 9 ISOFORM X1"/>
    <property type="match status" value="1"/>
</dbReference>
<evidence type="ECO:0000313" key="13">
    <source>
        <dbReference type="Proteomes" id="UP001159364"/>
    </source>
</evidence>
<feature type="region of interest" description="Disordered" evidence="10">
    <location>
        <begin position="1926"/>
        <end position="1972"/>
    </location>
</feature>
<dbReference type="InterPro" id="IPR011011">
    <property type="entry name" value="Znf_FYVE_PHD"/>
</dbReference>
<dbReference type="SUPFAM" id="SSF57903">
    <property type="entry name" value="FYVE/PHD zinc finger"/>
    <property type="match status" value="1"/>
</dbReference>
<comment type="caution">
    <text evidence="12">The sequence shown here is derived from an EMBL/GenBank/DDBJ whole genome shotgun (WGS) entry which is preliminary data.</text>
</comment>
<dbReference type="InterPro" id="IPR036427">
    <property type="entry name" value="Bromodomain-like_sf"/>
</dbReference>
<feature type="region of interest" description="Disordered" evidence="10">
    <location>
        <begin position="35"/>
        <end position="56"/>
    </location>
</feature>
<comment type="subcellular location">
    <subcellularLocation>
        <location evidence="1">Nucleus</location>
    </subcellularLocation>
</comment>
<dbReference type="Gene3D" id="1.20.920.10">
    <property type="entry name" value="Bromodomain-like"/>
    <property type="match status" value="1"/>
</dbReference>
<dbReference type="InterPro" id="IPR013083">
    <property type="entry name" value="Znf_RING/FYVE/PHD"/>
</dbReference>
<protein>
    <recommendedName>
        <fullName evidence="11">PHD-type domain-containing protein</fullName>
    </recommendedName>
</protein>
<dbReference type="PROSITE" id="PS51543">
    <property type="entry name" value="FYRC"/>
    <property type="match status" value="1"/>
</dbReference>
<evidence type="ECO:0000256" key="2">
    <source>
        <dbReference type="ARBA" id="ARBA00022679"/>
    </source>
</evidence>
<dbReference type="GO" id="GO:0048731">
    <property type="term" value="P:system development"/>
    <property type="evidence" value="ECO:0007669"/>
    <property type="project" value="UniProtKB-ARBA"/>
</dbReference>
<keyword evidence="2" id="KW-0808">Transferase</keyword>
<dbReference type="SMART" id="SM00249">
    <property type="entry name" value="PHD"/>
    <property type="match status" value="1"/>
</dbReference>
<dbReference type="Gene3D" id="3.30.160.360">
    <property type="match status" value="1"/>
</dbReference>
<evidence type="ECO:0000256" key="3">
    <source>
        <dbReference type="ARBA" id="ARBA00022723"/>
    </source>
</evidence>
<keyword evidence="4 9" id="KW-0863">Zinc-finger</keyword>
<feature type="domain" description="PHD-type" evidence="11">
    <location>
        <begin position="989"/>
        <end position="1039"/>
    </location>
</feature>
<keyword evidence="5" id="KW-0862">Zinc</keyword>
<dbReference type="GO" id="GO:0003677">
    <property type="term" value="F:DNA binding"/>
    <property type="evidence" value="ECO:0007669"/>
    <property type="project" value="UniProtKB-KW"/>
</dbReference>
<dbReference type="EMBL" id="JAIWQS010000007">
    <property type="protein sequence ID" value="KAJ8758978.1"/>
    <property type="molecule type" value="Genomic_DNA"/>
</dbReference>
<evidence type="ECO:0000256" key="1">
    <source>
        <dbReference type="ARBA" id="ARBA00004123"/>
    </source>
</evidence>
<dbReference type="PANTHER" id="PTHR47162">
    <property type="entry name" value="OS02G0192300 PROTEIN"/>
    <property type="match status" value="1"/>
</dbReference>
<organism evidence="12 13">
    <name type="scientific">Erythroxylum novogranatense</name>
    <dbReference type="NCBI Taxonomy" id="1862640"/>
    <lineage>
        <taxon>Eukaryota</taxon>
        <taxon>Viridiplantae</taxon>
        <taxon>Streptophyta</taxon>
        <taxon>Embryophyta</taxon>
        <taxon>Tracheophyta</taxon>
        <taxon>Spermatophyta</taxon>
        <taxon>Magnoliopsida</taxon>
        <taxon>eudicotyledons</taxon>
        <taxon>Gunneridae</taxon>
        <taxon>Pentapetalae</taxon>
        <taxon>rosids</taxon>
        <taxon>fabids</taxon>
        <taxon>Malpighiales</taxon>
        <taxon>Erythroxylaceae</taxon>
        <taxon>Erythroxylum</taxon>
    </lineage>
</organism>
<dbReference type="PROSITE" id="PS50016">
    <property type="entry name" value="ZF_PHD_2"/>
    <property type="match status" value="1"/>
</dbReference>
<dbReference type="InterPro" id="IPR019787">
    <property type="entry name" value="Znf_PHD-finger"/>
</dbReference>
<dbReference type="GO" id="GO:0008270">
    <property type="term" value="F:zinc ion binding"/>
    <property type="evidence" value="ECO:0007669"/>
    <property type="project" value="UniProtKB-KW"/>
</dbReference>
<evidence type="ECO:0000256" key="7">
    <source>
        <dbReference type="ARBA" id="ARBA00023125"/>
    </source>
</evidence>
<dbReference type="InterPro" id="IPR003889">
    <property type="entry name" value="FYrich_C"/>
</dbReference>
<evidence type="ECO:0000256" key="4">
    <source>
        <dbReference type="ARBA" id="ARBA00022771"/>
    </source>
</evidence>
<dbReference type="Proteomes" id="UP001159364">
    <property type="component" value="Linkage Group LG07"/>
</dbReference>
<gene>
    <name evidence="12" type="ORF">K2173_003216</name>
</gene>
<evidence type="ECO:0000313" key="12">
    <source>
        <dbReference type="EMBL" id="KAJ8758978.1"/>
    </source>
</evidence>
<proteinExistence type="predicted"/>
<keyword evidence="3" id="KW-0479">Metal-binding</keyword>
<reference evidence="12 13" key="1">
    <citation type="submission" date="2021-09" db="EMBL/GenBank/DDBJ databases">
        <title>Genomic insights and catalytic innovation underlie evolution of tropane alkaloids biosynthesis.</title>
        <authorList>
            <person name="Wang Y.-J."/>
            <person name="Tian T."/>
            <person name="Huang J.-P."/>
            <person name="Huang S.-X."/>
        </authorList>
    </citation>
    <scope>NUCLEOTIDE SEQUENCE [LARGE SCALE GENOMIC DNA]</scope>
    <source>
        <strain evidence="12">KIB-2018</strain>
        <tissue evidence="12">Leaf</tissue>
    </source>
</reference>
<dbReference type="Pfam" id="PF00628">
    <property type="entry name" value="PHD"/>
    <property type="match status" value="1"/>
</dbReference>
<evidence type="ECO:0000256" key="6">
    <source>
        <dbReference type="ARBA" id="ARBA00023117"/>
    </source>
</evidence>
<dbReference type="Pfam" id="PF15612">
    <property type="entry name" value="WHIM1"/>
    <property type="match status" value="1"/>
</dbReference>
<evidence type="ECO:0000256" key="8">
    <source>
        <dbReference type="ARBA" id="ARBA00023242"/>
    </source>
</evidence>
<evidence type="ECO:0000256" key="9">
    <source>
        <dbReference type="PROSITE-ProRule" id="PRU00146"/>
    </source>
</evidence>
<evidence type="ECO:0000256" key="5">
    <source>
        <dbReference type="ARBA" id="ARBA00022833"/>
    </source>
</evidence>
<dbReference type="GO" id="GO:0005634">
    <property type="term" value="C:nucleus"/>
    <property type="evidence" value="ECO:0007669"/>
    <property type="project" value="UniProtKB-SubCell"/>
</dbReference>
<dbReference type="SUPFAM" id="SSF47370">
    <property type="entry name" value="Bromodomain"/>
    <property type="match status" value="1"/>
</dbReference>
<feature type="compositionally biased region" description="Polar residues" evidence="10">
    <location>
        <begin position="1932"/>
        <end position="1942"/>
    </location>
</feature>
<keyword evidence="6" id="KW-0103">Bromodomain</keyword>
<dbReference type="GO" id="GO:0000785">
    <property type="term" value="C:chromatin"/>
    <property type="evidence" value="ECO:0007669"/>
    <property type="project" value="UniProtKB-ARBA"/>
</dbReference>
<sequence length="1972" mass="219588">MDLNGSFEGGRSTVFDIDLNEPPICSPREVAVAGNDATSGVSGEGGGKGKGKNKGKGVLLDMNALPSDAEGEDGSELNRWHVQRRKEPLIFSKTKDFQECQENLKSSLAGSLSFGIESSDVDAFVPRSDSRVMAVSSEETGISDSSPLKNGFPVQFEDFFILSLGKIDPRPFYHNTNQVWPVGYKSCWHDKITGSLFVCDVLDGGNSGPIFRVQRYPCSAQAIPIGSTLLYRPDSTIVDNKLDATLAADDEEDMNVHTMFLDNSPPLLDSNIFSDVGTNSNEISNFQSADCCPRSNNSTSQKLVPNNKILFDDIGEFMVEGRSSSSVWRKVSENLVSACHQSFLQNGICKFCCTHNAYWWQSPCGVENSEATEYTISLAKFCHRSGPVNIPQYIQCNNQHIASCETLMEWLNQDRFGLDVEFVQELIEHLPGIVYCSDYTLLNNRTQNSKLQTVEDGFLVVKRKSDAQGGKERDNMFSGCRNQINQVADNLFTKVSSPPGKPLSSRIPTYLIGDVLQSWELLCRFSEVLGLEKQLSFEELEEELICCYSSPLRSSCPSTSEHALVEEEGSLNSLSAGKILTTAHCSLLRVLLSELQSKLSALIDPSVETGESKSRKRRKKDSDNLIFPKKMMLDLLPMNELTWPELARRYILTLASMEGNLDSVEILNREGCKVLRCLHGDTRALGGSPLGVAEMEADALLLAEATKQIFGSSKCINDNLCMDANEPDALGSNKNVTTNDLEIPDWAQVLEPVRKLPTNVGARIRKCVYEALERNPPDWAKKILEHSISKEVYKGNASGPTKKAVISLLADVCGENQQQKPIRKRKSKHSGTLSDVIMKQCQRVLRCAAAADEEKVFCNLLARTFLKSSDNDDEGFLGFATIVSHPLDFRTIDLRLTFGAYNGSHEAFLEDVRELWHHIRSAYADQDDLVCLAETLSKNFEALYEKEVLTLIQKFKGYTTVESLSSEAKKEIEDILEHSIEIPKAPWDEGVCKVCGVDKDDESVLLCDKCDSGYHTYCLNPPLGRIPEGNWYCPSCITGNCFTEGVTQVPQFSGHSQKKRCRGEFTHNFFEVLAHLGIAMGLKDYWECSMEERIHLLKILGDELLDSPNIREHLDQCASVSTELQQKLRLLSTEWKNLKFKEELLAEKLAKMNANVHKGPGKSERVGTATSFLNYDRLSDRPLARYSIHLSSSNGKLYFGDGVQQQVKSASCKQPYWILQDGASERNCANREGQFSWIPDTDYHGYQHYGMDAFLLEKSNYQMPPSCPQEKYDSDGEHAMQRSLSKVVQPASVSQGHLSTCINEFHMSKPDHAKRMSSEMLLPSEHGFIQPDVSESQAYSIEASTVRNKISLLQDSVALLESQLQKISLRKDFLGRDSSGRSYWAFLRPGSSPWVVVDGSVMLSQRRIMKEHRKLFTNYLTFKSSRIEAEDSSRFNASSICDLCENGEREGIPTSSVWFSYQSDAEIMELVSWLENNDPMGRELLNSIMLRLISPFKDSSKGENSFQDSCLPSSNPIRIEVSASSNAVPTKALSALEKKYGPFKPGATARQIASIETSFRCECLEALWPSRHHCNLCHCSFITISELNEHHDGKCNSDVHVTQKSKVSDGMVKGISMMRTEEGVCSDKTKLVNNFIKAAHENGSGLCRLPKDLASPYNIEEINAKFVMQSSNRELVEEIGLLGSNGIPSFITCASLYLSDPTLKLGPSWHHGVAEIERSISADRKLKLSVQEILMTDKKQINVSKNLSSSCTEIDLCSEGQTFETSTFIRGRRAHSSFNFIYTKSENSVIRYSSTRSLSGKGAQILRQLKINLLDMDAALPKEARKPSKSGSEKACAWRTFVKRAKSVFEMVQATIVFEDMIKTEYLRNEWWYWSSLSAAAGIATVSSLALRIYTLDAAILYEKPSQSCSTGESLEVAIKSDDHTSVYADATGNQNTQNGKQISGAPSLDHSESNKPPSKSCKRRKDSVGVM</sequence>
<dbReference type="PROSITE" id="PS51542">
    <property type="entry name" value="FYRN"/>
    <property type="match status" value="1"/>
</dbReference>
<keyword evidence="8" id="KW-0539">Nucleus</keyword>
<dbReference type="CDD" id="cd15519">
    <property type="entry name" value="PHD1_Lid2p_like"/>
    <property type="match status" value="1"/>
</dbReference>
<keyword evidence="7" id="KW-0238">DNA-binding</keyword>
<dbReference type="InterPro" id="IPR003888">
    <property type="entry name" value="FYrich_N"/>
</dbReference>
<evidence type="ECO:0000259" key="11">
    <source>
        <dbReference type="PROSITE" id="PS50016"/>
    </source>
</evidence>
<dbReference type="PROSITE" id="PS01359">
    <property type="entry name" value="ZF_PHD_1"/>
    <property type="match status" value="1"/>
</dbReference>
<dbReference type="InterPro" id="IPR001965">
    <property type="entry name" value="Znf_PHD"/>
</dbReference>
<keyword evidence="13" id="KW-1185">Reference proteome</keyword>
<name>A0AAV8SY94_9ROSI</name>
<dbReference type="Gene3D" id="3.30.40.10">
    <property type="entry name" value="Zinc/RING finger domain, C3HC4 (zinc finger)"/>
    <property type="match status" value="1"/>
</dbReference>
<dbReference type="GO" id="GO:0016740">
    <property type="term" value="F:transferase activity"/>
    <property type="evidence" value="ECO:0007669"/>
    <property type="project" value="UniProtKB-KW"/>
</dbReference>
<dbReference type="GO" id="GO:0140993">
    <property type="term" value="F:histone modifying activity"/>
    <property type="evidence" value="ECO:0007669"/>
    <property type="project" value="UniProtKB-ARBA"/>
</dbReference>
<evidence type="ECO:0000256" key="10">
    <source>
        <dbReference type="SAM" id="MobiDB-lite"/>
    </source>
</evidence>
<accession>A0AAV8SY94</accession>
<dbReference type="InterPro" id="IPR028942">
    <property type="entry name" value="WHIM1_dom"/>
</dbReference>